<reference evidence="5" key="1">
    <citation type="submission" date="2010-04" db="EMBL/GenBank/DDBJ databases">
        <title>Complete sequence of chromosome 2 of Burkholderia sp. CCGE1002.</title>
        <authorList>
            <consortium name="US DOE Joint Genome Institute"/>
            <person name="Lucas S."/>
            <person name="Copeland A."/>
            <person name="Lapidus A."/>
            <person name="Cheng J.-F."/>
            <person name="Bruce D."/>
            <person name="Goodwin L."/>
            <person name="Pitluck S."/>
            <person name="Chertkov O."/>
            <person name="Detter J.C."/>
            <person name="Han C."/>
            <person name="Tapia R."/>
            <person name="Land M."/>
            <person name="Hauser L."/>
            <person name="Kyrpides N."/>
            <person name="Ovchinnikova G."/>
            <person name="Martinez-Romero E."/>
            <person name="Hernandez M.A.R."/>
            <person name="Tiedje J.M."/>
            <person name="Woyke T."/>
        </authorList>
    </citation>
    <scope>NUCLEOTIDE SEQUENCE [LARGE SCALE GENOMIC DNA]</scope>
    <source>
        <strain evidence="5">CCGE1002</strain>
    </source>
</reference>
<evidence type="ECO:0000313" key="5">
    <source>
        <dbReference type="Proteomes" id="UP000002190"/>
    </source>
</evidence>
<dbReference type="Pfam" id="PF13508">
    <property type="entry name" value="Acetyltransf_7"/>
    <property type="match status" value="1"/>
</dbReference>
<dbReference type="PANTHER" id="PTHR43877:SF2">
    <property type="entry name" value="AMINOALKYLPHOSPHONATE N-ACETYLTRANSFERASE-RELATED"/>
    <property type="match status" value="1"/>
</dbReference>
<evidence type="ECO:0000313" key="4">
    <source>
        <dbReference type="EMBL" id="ADG19352.1"/>
    </source>
</evidence>
<organism evidence="4 5">
    <name type="scientific">Paraburkholderia atlantica</name>
    <dbReference type="NCBI Taxonomy" id="2654982"/>
    <lineage>
        <taxon>Bacteria</taxon>
        <taxon>Pseudomonadati</taxon>
        <taxon>Pseudomonadota</taxon>
        <taxon>Betaproteobacteria</taxon>
        <taxon>Burkholderiales</taxon>
        <taxon>Burkholderiaceae</taxon>
        <taxon>Paraburkholderia</taxon>
    </lineage>
</organism>
<evidence type="ECO:0000256" key="1">
    <source>
        <dbReference type="ARBA" id="ARBA00022679"/>
    </source>
</evidence>
<sequence>MNKFSGIEPHQKKQEPDHAWFVVAGIEAASVRAHNKWTSYTAFANGPANHDGAVWAARIKERCVLTIRKAKCDDAFDAWDIRKTSVNAACAKHYRRATLSAWVDGSPSDKWVSVVERDFYVAVDRGSVVGTGMLTLASGQIDAIFVRPSHMGRGIGRKMLDFLQALAADHGLDAMRLDATLNAAPFYRNCGWSGDSVSTYRTTRGLELACVPMPKFVIVGG</sequence>
<dbReference type="Gene3D" id="3.40.630.30">
    <property type="match status" value="1"/>
</dbReference>
<dbReference type="GO" id="GO:0016747">
    <property type="term" value="F:acyltransferase activity, transferring groups other than amino-acyl groups"/>
    <property type="evidence" value="ECO:0007669"/>
    <property type="project" value="InterPro"/>
</dbReference>
<dbReference type="CDD" id="cd04301">
    <property type="entry name" value="NAT_SF"/>
    <property type="match status" value="1"/>
</dbReference>
<dbReference type="PROSITE" id="PS51186">
    <property type="entry name" value="GNAT"/>
    <property type="match status" value="1"/>
</dbReference>
<dbReference type="SUPFAM" id="SSF55729">
    <property type="entry name" value="Acyl-CoA N-acyltransferases (Nat)"/>
    <property type="match status" value="1"/>
</dbReference>
<keyword evidence="2" id="KW-0012">Acyltransferase</keyword>
<dbReference type="EMBL" id="CP002014">
    <property type="protein sequence ID" value="ADG19352.1"/>
    <property type="molecule type" value="Genomic_DNA"/>
</dbReference>
<reference evidence="4 5" key="2">
    <citation type="journal article" date="2012" name="J. Bacteriol.">
        <title>Genome Sequences of Burkholderia sp. Strains CCGE1002 and H160, Isolated from Legume Nodules in Mexico and Brazil.</title>
        <authorList>
            <person name="Ormeno-Orrillo E."/>
            <person name="Rogel M.A."/>
            <person name="Chueire L.M."/>
            <person name="Tiedje J.M."/>
            <person name="Martinez-Romero E."/>
            <person name="Hungria M."/>
        </authorList>
    </citation>
    <scope>NUCLEOTIDE SEQUENCE [LARGE SCALE GENOMIC DNA]</scope>
    <source>
        <strain evidence="4 5">CCGE1002</strain>
    </source>
</reference>
<evidence type="ECO:0000256" key="2">
    <source>
        <dbReference type="ARBA" id="ARBA00023315"/>
    </source>
</evidence>
<feature type="domain" description="N-acetyltransferase" evidence="3">
    <location>
        <begin position="65"/>
        <end position="218"/>
    </location>
</feature>
<keyword evidence="1" id="KW-0808">Transferase</keyword>
<dbReference type="AlphaFoldDB" id="D5WFX6"/>
<evidence type="ECO:0000259" key="3">
    <source>
        <dbReference type="PROSITE" id="PS51186"/>
    </source>
</evidence>
<dbReference type="InterPro" id="IPR050832">
    <property type="entry name" value="Bact_Acetyltransf"/>
</dbReference>
<accession>D5WFX6</accession>
<dbReference type="InterPro" id="IPR016181">
    <property type="entry name" value="Acyl_CoA_acyltransferase"/>
</dbReference>
<name>D5WFX6_PARAM</name>
<dbReference type="KEGG" id="bge:BC1002_5424"/>
<dbReference type="InterPro" id="IPR000182">
    <property type="entry name" value="GNAT_dom"/>
</dbReference>
<dbReference type="HOGENOM" id="CLU_087351_4_1_4"/>
<dbReference type="Proteomes" id="UP000002190">
    <property type="component" value="Chromosome 2"/>
</dbReference>
<dbReference type="PANTHER" id="PTHR43877">
    <property type="entry name" value="AMINOALKYLPHOSPHONATE N-ACETYLTRANSFERASE-RELATED-RELATED"/>
    <property type="match status" value="1"/>
</dbReference>
<dbReference type="eggNOG" id="COG0456">
    <property type="taxonomic scope" value="Bacteria"/>
</dbReference>
<proteinExistence type="predicted"/>
<gene>
    <name evidence="4" type="ordered locus">BC1002_5424</name>
</gene>
<protein>
    <submittedName>
        <fullName evidence="4">GCN5-related N-acetyltransferase</fullName>
    </submittedName>
</protein>